<keyword evidence="7" id="KW-0325">Glycoprotein</keyword>
<dbReference type="InterPro" id="IPR013106">
    <property type="entry name" value="Ig_V-set"/>
</dbReference>
<keyword evidence="2" id="KW-1003">Cell membrane</keyword>
<dbReference type="Pfam" id="PF07686">
    <property type="entry name" value="V-set"/>
    <property type="match status" value="2"/>
</dbReference>
<evidence type="ECO:0000259" key="10">
    <source>
        <dbReference type="PROSITE" id="PS50835"/>
    </source>
</evidence>
<dbReference type="InterPro" id="IPR036179">
    <property type="entry name" value="Ig-like_dom_sf"/>
</dbReference>
<dbReference type="GO" id="GO:0009617">
    <property type="term" value="P:response to bacterium"/>
    <property type="evidence" value="ECO:0007669"/>
    <property type="project" value="TreeGrafter"/>
</dbReference>
<keyword evidence="12" id="KW-1185">Reference proteome</keyword>
<sequence>TMITFCAIFGLITAVKSSDINGIRVQTVRHGDDATIKCGEKSLKDHKDNLVWYKQSFGKVPQYVVRTIKNTHRMSGAFNDGRYSVTWDGKRFDMNIAGIKEEDTATYFCAQILENIVEFGSGTLLVFQAVTTNYQVPTQTVSLGGESVPLQCAVRGIATSCADEQSVYWVKHGSGESHPGIIYTHGDSSVQCERSSEADFPTRSCIYTLLKSNPKPVDNGIYYCAVAACGTILLGNGTKLDVKESNHWSAIVLITSNVLSVIVILVLVGVILTNRKGSANGHPSKNE</sequence>
<evidence type="ECO:0000313" key="11">
    <source>
        <dbReference type="EMBL" id="KAF5900306.1"/>
    </source>
</evidence>
<evidence type="ECO:0000256" key="4">
    <source>
        <dbReference type="ARBA" id="ARBA00022859"/>
    </source>
</evidence>
<dbReference type="Gene3D" id="2.60.40.10">
    <property type="entry name" value="Immunoglobulins"/>
    <property type="match status" value="2"/>
</dbReference>
<keyword evidence="11" id="KW-0675">Receptor</keyword>
<keyword evidence="4" id="KW-0391">Immunity</keyword>
<dbReference type="PANTHER" id="PTHR19433">
    <property type="entry name" value="T-CELL RECEPTOR ALPHA CHAIN V REGION-RELATED"/>
    <property type="match status" value="1"/>
</dbReference>
<dbReference type="InterPro" id="IPR052051">
    <property type="entry name" value="TCR_complex_component"/>
</dbReference>
<dbReference type="OrthoDB" id="6370831at2759"/>
<dbReference type="InterPro" id="IPR007110">
    <property type="entry name" value="Ig-like_dom"/>
</dbReference>
<evidence type="ECO:0000256" key="1">
    <source>
        <dbReference type="ARBA" id="ARBA00004236"/>
    </source>
</evidence>
<dbReference type="PROSITE" id="PS50835">
    <property type="entry name" value="IG_LIKE"/>
    <property type="match status" value="1"/>
</dbReference>
<reference evidence="11" key="1">
    <citation type="submission" date="2020-07" db="EMBL/GenBank/DDBJ databases">
        <title>Clarias magur genome sequencing, assembly and annotation.</title>
        <authorList>
            <person name="Kushwaha B."/>
            <person name="Kumar R."/>
            <person name="Das P."/>
            <person name="Joshi C.G."/>
            <person name="Kumar D."/>
            <person name="Nagpure N.S."/>
            <person name="Pandey M."/>
            <person name="Agarwal S."/>
            <person name="Srivastava S."/>
            <person name="Singh M."/>
            <person name="Sahoo L."/>
            <person name="Jayasankar P."/>
            <person name="Meher P.K."/>
            <person name="Koringa P.G."/>
            <person name="Iquebal M.A."/>
            <person name="Das S.P."/>
            <person name="Bit A."/>
            <person name="Patnaik S."/>
            <person name="Patel N."/>
            <person name="Shah T.M."/>
            <person name="Hinsu A."/>
            <person name="Jena J.K."/>
        </authorList>
    </citation>
    <scope>NUCLEOTIDE SEQUENCE</scope>
    <source>
        <strain evidence="11">CIFAMagur01</strain>
        <tissue evidence="11">Testis</tissue>
    </source>
</reference>
<dbReference type="SUPFAM" id="SSF48726">
    <property type="entry name" value="Immunoglobulin"/>
    <property type="match status" value="2"/>
</dbReference>
<organism evidence="11 12">
    <name type="scientific">Clarias magur</name>
    <name type="common">Asian catfish</name>
    <name type="synonym">Macropteronotus magur</name>
    <dbReference type="NCBI Taxonomy" id="1594786"/>
    <lineage>
        <taxon>Eukaryota</taxon>
        <taxon>Metazoa</taxon>
        <taxon>Chordata</taxon>
        <taxon>Craniata</taxon>
        <taxon>Vertebrata</taxon>
        <taxon>Euteleostomi</taxon>
        <taxon>Actinopterygii</taxon>
        <taxon>Neopterygii</taxon>
        <taxon>Teleostei</taxon>
        <taxon>Ostariophysi</taxon>
        <taxon>Siluriformes</taxon>
        <taxon>Clariidae</taxon>
        <taxon>Clarias</taxon>
    </lineage>
</organism>
<evidence type="ECO:0000256" key="7">
    <source>
        <dbReference type="ARBA" id="ARBA00023180"/>
    </source>
</evidence>
<evidence type="ECO:0000256" key="8">
    <source>
        <dbReference type="SAM" id="Phobius"/>
    </source>
</evidence>
<name>A0A8J4U7D5_CLAMG</name>
<dbReference type="InterPro" id="IPR013783">
    <property type="entry name" value="Ig-like_fold"/>
</dbReference>
<dbReference type="AlphaFoldDB" id="A0A8J4U7D5"/>
<keyword evidence="5 8" id="KW-0472">Membrane</keyword>
<evidence type="ECO:0000313" key="12">
    <source>
        <dbReference type="Proteomes" id="UP000727407"/>
    </source>
</evidence>
<dbReference type="PANTHER" id="PTHR19433:SF133">
    <property type="entry name" value="IMMUNE-TYPE RECEPTOR 5 PRECURSOR-RELATED"/>
    <property type="match status" value="1"/>
</dbReference>
<feature type="domain" description="Ig-like" evidence="10">
    <location>
        <begin position="145"/>
        <end position="226"/>
    </location>
</feature>
<feature type="non-terminal residue" evidence="11">
    <location>
        <position position="1"/>
    </location>
</feature>
<feature type="transmembrane region" description="Helical" evidence="8">
    <location>
        <begin position="250"/>
        <end position="272"/>
    </location>
</feature>
<accession>A0A8J4U7D5</accession>
<evidence type="ECO:0000256" key="2">
    <source>
        <dbReference type="ARBA" id="ARBA00022475"/>
    </source>
</evidence>
<evidence type="ECO:0000256" key="3">
    <source>
        <dbReference type="ARBA" id="ARBA00022729"/>
    </source>
</evidence>
<keyword evidence="8" id="KW-1133">Transmembrane helix</keyword>
<comment type="subcellular location">
    <subcellularLocation>
        <location evidence="1">Cell membrane</location>
    </subcellularLocation>
</comment>
<dbReference type="CDD" id="cd00099">
    <property type="entry name" value="IgV"/>
    <property type="match status" value="1"/>
</dbReference>
<keyword evidence="6" id="KW-1015">Disulfide bond</keyword>
<evidence type="ECO:0000256" key="6">
    <source>
        <dbReference type="ARBA" id="ARBA00023157"/>
    </source>
</evidence>
<evidence type="ECO:0000256" key="5">
    <source>
        <dbReference type="ARBA" id="ARBA00023136"/>
    </source>
</evidence>
<dbReference type="EMBL" id="QNUK01000140">
    <property type="protein sequence ID" value="KAF5900306.1"/>
    <property type="molecule type" value="Genomic_DNA"/>
</dbReference>
<keyword evidence="8" id="KW-0812">Transmembrane</keyword>
<dbReference type="InterPro" id="IPR003599">
    <property type="entry name" value="Ig_sub"/>
</dbReference>
<feature type="chain" id="PRO_5035221975" evidence="9">
    <location>
        <begin position="18"/>
        <end position="287"/>
    </location>
</feature>
<feature type="signal peptide" evidence="9">
    <location>
        <begin position="1"/>
        <end position="17"/>
    </location>
</feature>
<evidence type="ECO:0000256" key="9">
    <source>
        <dbReference type="SAM" id="SignalP"/>
    </source>
</evidence>
<proteinExistence type="predicted"/>
<dbReference type="GO" id="GO:0002376">
    <property type="term" value="P:immune system process"/>
    <property type="evidence" value="ECO:0007669"/>
    <property type="project" value="UniProtKB-KW"/>
</dbReference>
<protein>
    <submittedName>
        <fullName evidence="11">Putative immune-type receptor 1</fullName>
    </submittedName>
</protein>
<dbReference type="Proteomes" id="UP000727407">
    <property type="component" value="Unassembled WGS sequence"/>
</dbReference>
<gene>
    <name evidence="11" type="ORF">DAT39_010001</name>
</gene>
<keyword evidence="3 9" id="KW-0732">Signal</keyword>
<dbReference type="SMART" id="SM00406">
    <property type="entry name" value="IGv"/>
    <property type="match status" value="2"/>
</dbReference>
<dbReference type="GO" id="GO:0005886">
    <property type="term" value="C:plasma membrane"/>
    <property type="evidence" value="ECO:0007669"/>
    <property type="project" value="UniProtKB-SubCell"/>
</dbReference>
<feature type="non-terminal residue" evidence="11">
    <location>
        <position position="287"/>
    </location>
</feature>
<dbReference type="SMART" id="SM00409">
    <property type="entry name" value="IG"/>
    <property type="match status" value="2"/>
</dbReference>
<comment type="caution">
    <text evidence="11">The sequence shown here is derived from an EMBL/GenBank/DDBJ whole genome shotgun (WGS) entry which is preliminary data.</text>
</comment>